<evidence type="ECO:0000313" key="2">
    <source>
        <dbReference type="EMBL" id="KAE9584269.1"/>
    </source>
</evidence>
<reference evidence="3" key="1">
    <citation type="journal article" date="2020" name="Nat. Commun.">
        <title>Genome sequence of the cluster root forming white lupin.</title>
        <authorList>
            <person name="Hufnagel B."/>
            <person name="Marques A."/>
            <person name="Soriano A."/>
            <person name="Marques L."/>
            <person name="Divol F."/>
            <person name="Doumas P."/>
            <person name="Sallet E."/>
            <person name="Mancinotti D."/>
            <person name="Carrere S."/>
            <person name="Marande W."/>
            <person name="Arribat S."/>
            <person name="Keller J."/>
            <person name="Huneau C."/>
            <person name="Blein T."/>
            <person name="Aime D."/>
            <person name="Laguerre M."/>
            <person name="Taylor J."/>
            <person name="Schubert V."/>
            <person name="Nelson M."/>
            <person name="Geu-Flores F."/>
            <person name="Crespi M."/>
            <person name="Gallardo-Guerrero K."/>
            <person name="Delaux P.-M."/>
            <person name="Salse J."/>
            <person name="Berges H."/>
            <person name="Guyot R."/>
            <person name="Gouzy J."/>
            <person name="Peret B."/>
        </authorList>
    </citation>
    <scope>NUCLEOTIDE SEQUENCE [LARGE SCALE GENOMIC DNA]</scope>
    <source>
        <strain evidence="3">cv. Amiga</strain>
    </source>
</reference>
<keyword evidence="3" id="KW-1185">Reference proteome</keyword>
<evidence type="ECO:0000313" key="3">
    <source>
        <dbReference type="Proteomes" id="UP000447434"/>
    </source>
</evidence>
<accession>A0A6A4N142</accession>
<dbReference type="EMBL" id="WOCE01000054">
    <property type="protein sequence ID" value="KAE9584240.1"/>
    <property type="molecule type" value="Genomic_DNA"/>
</dbReference>
<dbReference type="OrthoDB" id="1445749at2759"/>
<organism evidence="1 3">
    <name type="scientific">Lupinus albus</name>
    <name type="common">White lupine</name>
    <name type="synonym">Lupinus termis</name>
    <dbReference type="NCBI Taxonomy" id="3870"/>
    <lineage>
        <taxon>Eukaryota</taxon>
        <taxon>Viridiplantae</taxon>
        <taxon>Streptophyta</taxon>
        <taxon>Embryophyta</taxon>
        <taxon>Tracheophyta</taxon>
        <taxon>Spermatophyta</taxon>
        <taxon>Magnoliopsida</taxon>
        <taxon>eudicotyledons</taxon>
        <taxon>Gunneridae</taxon>
        <taxon>Pentapetalae</taxon>
        <taxon>rosids</taxon>
        <taxon>fabids</taxon>
        <taxon>Fabales</taxon>
        <taxon>Fabaceae</taxon>
        <taxon>Papilionoideae</taxon>
        <taxon>50 kb inversion clade</taxon>
        <taxon>genistoids sensu lato</taxon>
        <taxon>core genistoids</taxon>
        <taxon>Genisteae</taxon>
        <taxon>Lupinus</taxon>
    </lineage>
</organism>
<protein>
    <submittedName>
        <fullName evidence="1">Uncharacterized protein</fullName>
    </submittedName>
</protein>
<dbReference type="AlphaFoldDB" id="A0A6A4N142"/>
<geneLocation type="mitochondrion" evidence="1"/>
<dbReference type="EMBL" id="WOCE01000054">
    <property type="protein sequence ID" value="KAE9584269.1"/>
    <property type="molecule type" value="Genomic_DNA"/>
</dbReference>
<sequence>MAGTILASSPHYFSAVEDYHACLMKTWLALATLRSTQIHPNHIVTNFVQPAFVFRKDSIFDANRVVTSMY</sequence>
<comment type="caution">
    <text evidence="1">The sequence shown here is derived from an EMBL/GenBank/DDBJ whole genome shotgun (WGS) entry which is preliminary data.</text>
</comment>
<evidence type="ECO:0000313" key="1">
    <source>
        <dbReference type="EMBL" id="KAE9584240.1"/>
    </source>
</evidence>
<gene>
    <name evidence="1" type="ORF">Lalb_Chr00c29g0407791</name>
    <name evidence="2" type="ORF">Lalb_Chr00c29g0408351</name>
</gene>
<keyword evidence="1" id="KW-0496">Mitochondrion</keyword>
<dbReference type="Proteomes" id="UP000447434">
    <property type="component" value="Unassembled WGS sequence"/>
</dbReference>
<proteinExistence type="predicted"/>
<reference evidence="1" key="2">
    <citation type="journal article" date="2020" name="Nat. Commun.">
        <title>High-quality genome sequence of white lupin provides insight into soil exploration and seed quality.</title>
        <authorList>
            <person name="Hufnagel B."/>
            <person name="Marques A."/>
            <person name="Soriano A."/>
            <person name="Marques L."/>
            <person name="Divol F."/>
            <person name="Doumas P."/>
            <person name="Sallet E."/>
            <person name="Mancinotti D."/>
            <person name="Carrere S."/>
            <person name="Marande W."/>
            <person name="Arribat S."/>
            <person name="Keller J."/>
            <person name="Huneau C."/>
            <person name="Blein T."/>
            <person name="Aime D."/>
            <person name="Laguerre M."/>
            <person name="Taylor J."/>
            <person name="Schubert V."/>
            <person name="Nelson M."/>
            <person name="Geu-Flores F."/>
            <person name="Crespi M."/>
            <person name="Gallardo K."/>
            <person name="Delaux P.M."/>
            <person name="Salse J."/>
            <person name="Berges H."/>
            <person name="Guyot R."/>
            <person name="Gouzy J."/>
            <person name="Peret B."/>
        </authorList>
    </citation>
    <scope>NUCLEOTIDE SEQUENCE</scope>
    <source>
        <tissue evidence="1">Leaves</tissue>
    </source>
</reference>
<name>A0A6A4N142_LUPAL</name>